<comment type="caution">
    <text evidence="2">The sequence shown here is derived from an EMBL/GenBank/DDBJ whole genome shotgun (WGS) entry which is preliminary data.</text>
</comment>
<accession>A0A225W652</accession>
<dbReference type="Proteomes" id="UP000198211">
    <property type="component" value="Unassembled WGS sequence"/>
</dbReference>
<gene>
    <name evidence="2" type="ORF">PHMEG_00013500</name>
</gene>
<sequence length="192" mass="22143">MALAMMAEVMAQQRHDMRQLLEHQQQVLDKLKLVGSGERCAEGISIPIYNGKMGESLQVFFQQVQSYFSAKNINVDVAHNQNRQAVASYTFNQGKFGTLNALAEALQSELVPPDLQERLRAKLFQLNQIHCKDWEEYVAKFRQIICQVRDMSDIDQITWFGHGLVARTREEVSYRRFTTVSKTITVALEFER</sequence>
<evidence type="ECO:0000259" key="1">
    <source>
        <dbReference type="Pfam" id="PF03732"/>
    </source>
</evidence>
<name>A0A225W652_9STRA</name>
<reference evidence="3" key="1">
    <citation type="submission" date="2017-03" db="EMBL/GenBank/DDBJ databases">
        <title>Phytopthora megakarya and P. palmivora, two closely related causual agents of cacao black pod achieved similar genome size and gene model numbers by different mechanisms.</title>
        <authorList>
            <person name="Ali S."/>
            <person name="Shao J."/>
            <person name="Larry D.J."/>
            <person name="Kronmiller B."/>
            <person name="Shen D."/>
            <person name="Strem M.D."/>
            <person name="Melnick R.L."/>
            <person name="Guiltinan M.J."/>
            <person name="Tyler B.M."/>
            <person name="Meinhardt L.W."/>
            <person name="Bailey B.A."/>
        </authorList>
    </citation>
    <scope>NUCLEOTIDE SEQUENCE [LARGE SCALE GENOMIC DNA]</scope>
    <source>
        <strain evidence="3">zdho120</strain>
    </source>
</reference>
<evidence type="ECO:0000313" key="2">
    <source>
        <dbReference type="EMBL" id="OWZ13221.1"/>
    </source>
</evidence>
<evidence type="ECO:0000313" key="3">
    <source>
        <dbReference type="Proteomes" id="UP000198211"/>
    </source>
</evidence>
<proteinExistence type="predicted"/>
<feature type="domain" description="Retrotransposon gag" evidence="1">
    <location>
        <begin position="82"/>
        <end position="164"/>
    </location>
</feature>
<dbReference type="InterPro" id="IPR005162">
    <property type="entry name" value="Retrotrans_gag_dom"/>
</dbReference>
<organism evidence="2 3">
    <name type="scientific">Phytophthora megakarya</name>
    <dbReference type="NCBI Taxonomy" id="4795"/>
    <lineage>
        <taxon>Eukaryota</taxon>
        <taxon>Sar</taxon>
        <taxon>Stramenopiles</taxon>
        <taxon>Oomycota</taxon>
        <taxon>Peronosporomycetes</taxon>
        <taxon>Peronosporales</taxon>
        <taxon>Peronosporaceae</taxon>
        <taxon>Phytophthora</taxon>
    </lineage>
</organism>
<dbReference type="EMBL" id="NBNE01001638">
    <property type="protein sequence ID" value="OWZ13221.1"/>
    <property type="molecule type" value="Genomic_DNA"/>
</dbReference>
<dbReference type="Pfam" id="PF03732">
    <property type="entry name" value="Retrotrans_gag"/>
    <property type="match status" value="1"/>
</dbReference>
<protein>
    <recommendedName>
        <fullName evidence="1">Retrotransposon gag domain-containing protein</fullName>
    </recommendedName>
</protein>
<dbReference type="OrthoDB" id="167658at2759"/>
<dbReference type="AlphaFoldDB" id="A0A225W652"/>
<keyword evidence="3" id="KW-1185">Reference proteome</keyword>